<gene>
    <name evidence="11" type="ORF">MCOR_35964</name>
</gene>
<keyword evidence="5" id="KW-0297">G-protein coupled receptor</keyword>
<proteinExistence type="predicted"/>
<evidence type="ECO:0000256" key="9">
    <source>
        <dbReference type="SAM" id="Phobius"/>
    </source>
</evidence>
<feature type="transmembrane region" description="Helical" evidence="9">
    <location>
        <begin position="37"/>
        <end position="63"/>
    </location>
</feature>
<evidence type="ECO:0000313" key="11">
    <source>
        <dbReference type="EMBL" id="CAC5401945.1"/>
    </source>
</evidence>
<name>A0A6J8D1H9_MYTCO</name>
<feature type="transmembrane region" description="Helical" evidence="9">
    <location>
        <begin position="107"/>
        <end position="135"/>
    </location>
</feature>
<reference evidence="11 12" key="1">
    <citation type="submission" date="2020-06" db="EMBL/GenBank/DDBJ databases">
        <authorList>
            <person name="Li R."/>
            <person name="Bekaert M."/>
        </authorList>
    </citation>
    <scope>NUCLEOTIDE SEQUENCE [LARGE SCALE GENOMIC DNA]</scope>
    <source>
        <strain evidence="12">wild</strain>
    </source>
</reference>
<protein>
    <recommendedName>
        <fullName evidence="10">G-protein coupled receptors family 1 profile domain-containing protein</fullName>
    </recommendedName>
</protein>
<feature type="transmembrane region" description="Helical" evidence="9">
    <location>
        <begin position="210"/>
        <end position="236"/>
    </location>
</feature>
<keyword evidence="3 9" id="KW-0812">Transmembrane</keyword>
<evidence type="ECO:0000256" key="1">
    <source>
        <dbReference type="ARBA" id="ARBA00004651"/>
    </source>
</evidence>
<comment type="subcellular location">
    <subcellularLocation>
        <location evidence="1">Cell membrane</location>
        <topology evidence="1">Multi-pass membrane protein</topology>
    </subcellularLocation>
</comment>
<feature type="domain" description="G-protein coupled receptors family 1 profile" evidence="10">
    <location>
        <begin position="53"/>
        <end position="315"/>
    </location>
</feature>
<keyword evidence="8" id="KW-0807">Transducer</keyword>
<evidence type="ECO:0000256" key="7">
    <source>
        <dbReference type="ARBA" id="ARBA00023170"/>
    </source>
</evidence>
<organism evidence="11 12">
    <name type="scientific">Mytilus coruscus</name>
    <name type="common">Sea mussel</name>
    <dbReference type="NCBI Taxonomy" id="42192"/>
    <lineage>
        <taxon>Eukaryota</taxon>
        <taxon>Metazoa</taxon>
        <taxon>Spiralia</taxon>
        <taxon>Lophotrochozoa</taxon>
        <taxon>Mollusca</taxon>
        <taxon>Bivalvia</taxon>
        <taxon>Autobranchia</taxon>
        <taxon>Pteriomorphia</taxon>
        <taxon>Mytilida</taxon>
        <taxon>Mytiloidea</taxon>
        <taxon>Mytilidae</taxon>
        <taxon>Mytilinae</taxon>
        <taxon>Mytilus</taxon>
    </lineage>
</organism>
<dbReference type="Proteomes" id="UP000507470">
    <property type="component" value="Unassembled WGS sequence"/>
</dbReference>
<dbReference type="AlphaFoldDB" id="A0A6J8D1H9"/>
<dbReference type="Pfam" id="PF00001">
    <property type="entry name" value="7tm_1"/>
    <property type="match status" value="1"/>
</dbReference>
<sequence length="357" mass="40663">MELGGLDFDINTTIMQNSSNITNGTTRLDHYGVTLTVLFSVWLILIIIFAVIGNILVMLAILLDKDVQRKDNGTNLFLFNLAFSDVMTAVCVAPVSLYTLIYEGWHFGSFFCSLNLILNMVFLFTSIHSLMYISIHKYLSVKRLSQCEKRPVNRCVCYAMIAASWIWAVLFALVTTFCLTEAEYKVKTTQCGPKYPIFTVKSVTLSLSNLLINLVLPFIIMLIMYLKIFYIIRGTAVFRRQSSRSDSSLKRTAGEKAAINTLIIVLACFVICWLPYLFYTNYVFFKADRDSIPAFLNPLAYYFGFTNSACNPVIYAFRFPDLKRGYLEILKKFTCCSSSRHVKASRKQMQISGKELT</sequence>
<keyword evidence="12" id="KW-1185">Reference proteome</keyword>
<dbReference type="GO" id="GO:0005886">
    <property type="term" value="C:plasma membrane"/>
    <property type="evidence" value="ECO:0007669"/>
    <property type="project" value="UniProtKB-SubCell"/>
</dbReference>
<feature type="transmembrane region" description="Helical" evidence="9">
    <location>
        <begin position="75"/>
        <end position="101"/>
    </location>
</feature>
<keyword evidence="2" id="KW-1003">Cell membrane</keyword>
<accession>A0A6J8D1H9</accession>
<feature type="transmembrane region" description="Helical" evidence="9">
    <location>
        <begin position="299"/>
        <end position="317"/>
    </location>
</feature>
<evidence type="ECO:0000313" key="12">
    <source>
        <dbReference type="Proteomes" id="UP000507470"/>
    </source>
</evidence>
<dbReference type="PANTHER" id="PTHR24228">
    <property type="entry name" value="B2 BRADYKININ RECEPTOR/ANGIOTENSIN II RECEPTOR"/>
    <property type="match status" value="1"/>
</dbReference>
<dbReference type="InterPro" id="IPR017452">
    <property type="entry name" value="GPCR_Rhodpsn_7TM"/>
</dbReference>
<evidence type="ECO:0000259" key="10">
    <source>
        <dbReference type="PROSITE" id="PS50262"/>
    </source>
</evidence>
<evidence type="ECO:0000256" key="8">
    <source>
        <dbReference type="ARBA" id="ARBA00023224"/>
    </source>
</evidence>
<dbReference type="PANTHER" id="PTHR24228:SF59">
    <property type="entry name" value="NEUROPEPTIDE RECEPTOR 15"/>
    <property type="match status" value="1"/>
</dbReference>
<dbReference type="CDD" id="cd00637">
    <property type="entry name" value="7tm_classA_rhodopsin-like"/>
    <property type="match status" value="1"/>
</dbReference>
<dbReference type="InterPro" id="IPR000276">
    <property type="entry name" value="GPCR_Rhodpsn"/>
</dbReference>
<dbReference type="Gene3D" id="1.20.1070.10">
    <property type="entry name" value="Rhodopsin 7-helix transmembrane proteins"/>
    <property type="match status" value="1"/>
</dbReference>
<feature type="transmembrane region" description="Helical" evidence="9">
    <location>
        <begin position="156"/>
        <end position="177"/>
    </location>
</feature>
<evidence type="ECO:0000256" key="2">
    <source>
        <dbReference type="ARBA" id="ARBA00022475"/>
    </source>
</evidence>
<keyword evidence="4 9" id="KW-1133">Transmembrane helix</keyword>
<evidence type="ECO:0000256" key="4">
    <source>
        <dbReference type="ARBA" id="ARBA00022989"/>
    </source>
</evidence>
<feature type="transmembrane region" description="Helical" evidence="9">
    <location>
        <begin position="257"/>
        <end position="279"/>
    </location>
</feature>
<dbReference type="PRINTS" id="PR00237">
    <property type="entry name" value="GPCRRHODOPSN"/>
</dbReference>
<dbReference type="PROSITE" id="PS50262">
    <property type="entry name" value="G_PROTEIN_RECEP_F1_2"/>
    <property type="match status" value="1"/>
</dbReference>
<evidence type="ECO:0000256" key="3">
    <source>
        <dbReference type="ARBA" id="ARBA00022692"/>
    </source>
</evidence>
<dbReference type="EMBL" id="CACVKT020006485">
    <property type="protein sequence ID" value="CAC5401945.1"/>
    <property type="molecule type" value="Genomic_DNA"/>
</dbReference>
<dbReference type="SUPFAM" id="SSF81321">
    <property type="entry name" value="Family A G protein-coupled receptor-like"/>
    <property type="match status" value="1"/>
</dbReference>
<dbReference type="OrthoDB" id="10034726at2759"/>
<keyword evidence="6 9" id="KW-0472">Membrane</keyword>
<dbReference type="GO" id="GO:0004930">
    <property type="term" value="F:G protein-coupled receptor activity"/>
    <property type="evidence" value="ECO:0007669"/>
    <property type="project" value="UniProtKB-KW"/>
</dbReference>
<evidence type="ECO:0000256" key="5">
    <source>
        <dbReference type="ARBA" id="ARBA00023040"/>
    </source>
</evidence>
<evidence type="ECO:0000256" key="6">
    <source>
        <dbReference type="ARBA" id="ARBA00023136"/>
    </source>
</evidence>
<keyword evidence="7" id="KW-0675">Receptor</keyword>